<dbReference type="EMBL" id="UINC01013342">
    <property type="protein sequence ID" value="SVA57721.1"/>
    <property type="molecule type" value="Genomic_DNA"/>
</dbReference>
<gene>
    <name evidence="1" type="ORF">METZ01_LOCUS110575</name>
</gene>
<dbReference type="AlphaFoldDB" id="A0A381WZL3"/>
<reference evidence="1" key="1">
    <citation type="submission" date="2018-05" db="EMBL/GenBank/DDBJ databases">
        <authorList>
            <person name="Lanie J.A."/>
            <person name="Ng W.-L."/>
            <person name="Kazmierczak K.M."/>
            <person name="Andrzejewski T.M."/>
            <person name="Davidsen T.M."/>
            <person name="Wayne K.J."/>
            <person name="Tettelin H."/>
            <person name="Glass J.I."/>
            <person name="Rusch D."/>
            <person name="Podicherti R."/>
            <person name="Tsui H.-C.T."/>
            <person name="Winkler M.E."/>
        </authorList>
    </citation>
    <scope>NUCLEOTIDE SEQUENCE</scope>
</reference>
<protein>
    <submittedName>
        <fullName evidence="1">Uncharacterized protein</fullName>
    </submittedName>
</protein>
<evidence type="ECO:0000313" key="1">
    <source>
        <dbReference type="EMBL" id="SVA57721.1"/>
    </source>
</evidence>
<feature type="non-terminal residue" evidence="1">
    <location>
        <position position="1"/>
    </location>
</feature>
<organism evidence="1">
    <name type="scientific">marine metagenome</name>
    <dbReference type="NCBI Taxonomy" id="408172"/>
    <lineage>
        <taxon>unclassified sequences</taxon>
        <taxon>metagenomes</taxon>
        <taxon>ecological metagenomes</taxon>
    </lineage>
</organism>
<sequence>ERSSLPGGDLIEPYLSSVSDCIVELVKEARADLKSATIVYGTGKCSLAAHRDYWDEENQLWACGYAPDVPVDETVIVANVNADDGTLLATLVNYACHPTTLAWDNTLISPDYPGAMREIIEKTTEAPCLFLQGASGELGPVEGYVGDIEVAERNGRQLAYAALSALEALPAPNTRFQYNGPVTSGATLGEWKHTSLPKADREANALWHLDRQIIPLSIRPGTPTIREVEAQLEEWDLKDTSEARAMAERKRRLLHRLKQLPPGDNFELEAIVLRIGGGVWVILQGEFYSILQVTLRERFPKTPLIITTIASHWGASYLPPKEIYDKGIYQESIAITAAGSLETVIDTIGERIEELLK</sequence>
<name>A0A381WZL3_9ZZZZ</name>
<accession>A0A381WZL3</accession>
<proteinExistence type="predicted"/>